<feature type="domain" description="Integrase catalytic" evidence="3">
    <location>
        <begin position="62"/>
        <end position="174"/>
    </location>
</feature>
<keyword evidence="2" id="KW-0378">Hydrolase</keyword>
<organism evidence="4 5">
    <name type="scientific">Haematococcus lacustris</name>
    <name type="common">Green alga</name>
    <name type="synonym">Haematococcus pluvialis</name>
    <dbReference type="NCBI Taxonomy" id="44745"/>
    <lineage>
        <taxon>Eukaryota</taxon>
        <taxon>Viridiplantae</taxon>
        <taxon>Chlorophyta</taxon>
        <taxon>core chlorophytes</taxon>
        <taxon>Chlorophyceae</taxon>
        <taxon>CS clade</taxon>
        <taxon>Chlamydomonadales</taxon>
        <taxon>Haematococcaceae</taxon>
        <taxon>Haematococcus</taxon>
    </lineage>
</organism>
<dbReference type="SUPFAM" id="SSF56672">
    <property type="entry name" value="DNA/RNA polymerases"/>
    <property type="match status" value="1"/>
</dbReference>
<dbReference type="PANTHER" id="PTHR42648">
    <property type="entry name" value="TRANSPOSASE, PUTATIVE-RELATED"/>
    <property type="match status" value="1"/>
</dbReference>
<keyword evidence="5" id="KW-1185">Reference proteome</keyword>
<keyword evidence="1" id="KW-0479">Metal-binding</keyword>
<evidence type="ECO:0000313" key="5">
    <source>
        <dbReference type="Proteomes" id="UP000485058"/>
    </source>
</evidence>
<dbReference type="Pfam" id="PF07727">
    <property type="entry name" value="RVT_2"/>
    <property type="match status" value="1"/>
</dbReference>
<dbReference type="InterPro" id="IPR043502">
    <property type="entry name" value="DNA/RNA_pol_sf"/>
</dbReference>
<sequence length="395" mass="42966">MQPLLVQFEQDLQLDSQPPNVAGFTPAPSPDQFIIDSGASRHVGDKCELQGKGPLQGFCLSTAKSPRGKYAVTGTPMLAPSASGPQAVMPAVCSAASPPAVSLQPRIATFLDDLTSLSVVVMLKQKSDVPDNGNEYFNSKLSSWCSSKGIRQEHSAPYSPEQNGRAGRLNRTLASRSKLDAKSQPGRLVGYEQGAKAYRVLVGTKALAGPRAEQWRQAMKEELAGLHANQTWTLVECPKGAKVLPCMWVLKAAAQDMELHQLDVQAAFLNRLLEPDEVIHMQQPQGFAEGGSKKVCRLQRALYGLCQAPHAWHTRLKQELEAMGFTVSQADPSLFTLVRPTGIVWLLVYVDDCLIGSSKGDSDSLSFVKQQLSAAFQVKHIGEQELFLGMQISRN</sequence>
<dbReference type="InterPro" id="IPR039537">
    <property type="entry name" value="Retrotran_Ty1/copia-like"/>
</dbReference>
<dbReference type="Proteomes" id="UP000485058">
    <property type="component" value="Unassembled WGS sequence"/>
</dbReference>
<dbReference type="GO" id="GO:0016787">
    <property type="term" value="F:hydrolase activity"/>
    <property type="evidence" value="ECO:0007669"/>
    <property type="project" value="UniProtKB-KW"/>
</dbReference>
<evidence type="ECO:0000256" key="1">
    <source>
        <dbReference type="ARBA" id="ARBA00022723"/>
    </source>
</evidence>
<dbReference type="PROSITE" id="PS50994">
    <property type="entry name" value="INTEGRASE"/>
    <property type="match status" value="1"/>
</dbReference>
<dbReference type="EMBL" id="BLLF01005505">
    <property type="protein sequence ID" value="GFH31283.1"/>
    <property type="molecule type" value="Genomic_DNA"/>
</dbReference>
<dbReference type="SUPFAM" id="SSF53098">
    <property type="entry name" value="Ribonuclease H-like"/>
    <property type="match status" value="1"/>
</dbReference>
<name>A0A6A0AG83_HAELA</name>
<dbReference type="InterPro" id="IPR057670">
    <property type="entry name" value="SH3_retrovirus"/>
</dbReference>
<proteinExistence type="predicted"/>
<dbReference type="InterPro" id="IPR012337">
    <property type="entry name" value="RNaseH-like_sf"/>
</dbReference>
<dbReference type="Gene3D" id="3.30.420.10">
    <property type="entry name" value="Ribonuclease H-like superfamily/Ribonuclease H"/>
    <property type="match status" value="1"/>
</dbReference>
<protein>
    <submittedName>
        <fullName evidence="4">Retrovirus-related Pol poly from transposon TNT 1-94</fullName>
    </submittedName>
</protein>
<dbReference type="PANTHER" id="PTHR42648:SF28">
    <property type="entry name" value="TRANSPOSON-ENCODED PROTEIN WITH RIBONUCLEASE H-LIKE AND RETROVIRUS ZINC FINGER-LIKE DOMAINS"/>
    <property type="match status" value="1"/>
</dbReference>
<evidence type="ECO:0000313" key="4">
    <source>
        <dbReference type="EMBL" id="GFH31283.1"/>
    </source>
</evidence>
<evidence type="ECO:0000256" key="2">
    <source>
        <dbReference type="ARBA" id="ARBA00022801"/>
    </source>
</evidence>
<accession>A0A6A0AG83</accession>
<dbReference type="InterPro" id="IPR001584">
    <property type="entry name" value="Integrase_cat-core"/>
</dbReference>
<comment type="caution">
    <text evidence="4">The sequence shown here is derived from an EMBL/GenBank/DDBJ whole genome shotgun (WGS) entry which is preliminary data.</text>
</comment>
<dbReference type="AlphaFoldDB" id="A0A6A0AG83"/>
<reference evidence="4 5" key="1">
    <citation type="submission" date="2020-02" db="EMBL/GenBank/DDBJ databases">
        <title>Draft genome sequence of Haematococcus lacustris strain NIES-144.</title>
        <authorList>
            <person name="Morimoto D."/>
            <person name="Nakagawa S."/>
            <person name="Yoshida T."/>
            <person name="Sawayama S."/>
        </authorList>
    </citation>
    <scope>NUCLEOTIDE SEQUENCE [LARGE SCALE GENOMIC DNA]</scope>
    <source>
        <strain evidence="4 5">NIES-144</strain>
    </source>
</reference>
<dbReference type="InterPro" id="IPR036397">
    <property type="entry name" value="RNaseH_sf"/>
</dbReference>
<dbReference type="Pfam" id="PF25597">
    <property type="entry name" value="SH3_retrovirus"/>
    <property type="match status" value="1"/>
</dbReference>
<dbReference type="GO" id="GO:0003676">
    <property type="term" value="F:nucleic acid binding"/>
    <property type="evidence" value="ECO:0007669"/>
    <property type="project" value="InterPro"/>
</dbReference>
<dbReference type="GO" id="GO:0015074">
    <property type="term" value="P:DNA integration"/>
    <property type="evidence" value="ECO:0007669"/>
    <property type="project" value="InterPro"/>
</dbReference>
<gene>
    <name evidence="4" type="ORF">HaLaN_30295</name>
</gene>
<evidence type="ECO:0000259" key="3">
    <source>
        <dbReference type="PROSITE" id="PS50994"/>
    </source>
</evidence>
<dbReference type="GO" id="GO:0046872">
    <property type="term" value="F:metal ion binding"/>
    <property type="evidence" value="ECO:0007669"/>
    <property type="project" value="UniProtKB-KW"/>
</dbReference>
<dbReference type="InterPro" id="IPR013103">
    <property type="entry name" value="RVT_2"/>
</dbReference>